<dbReference type="RefSeq" id="XP_003957190.1">
    <property type="nucleotide sequence ID" value="XM_003957141.1"/>
</dbReference>
<name>H2AUK5_KAZAF</name>
<dbReference type="PANTHER" id="PTHR43830:SF3">
    <property type="entry name" value="PROTEIN PSP1"/>
    <property type="match status" value="1"/>
</dbReference>
<proteinExistence type="predicted"/>
<dbReference type="eggNOG" id="KOG4679">
    <property type="taxonomic scope" value="Eukaryota"/>
</dbReference>
<reference evidence="2 3" key="1">
    <citation type="journal article" date="2011" name="Proc. Natl. Acad. Sci. U.S.A.">
        <title>Evolutionary erosion of yeast sex chromosomes by mating-type switching accidents.</title>
        <authorList>
            <person name="Gordon J.L."/>
            <person name="Armisen D."/>
            <person name="Proux-Wera E."/>
            <person name="Oheigeartaigh S.S."/>
            <person name="Byrne K.P."/>
            <person name="Wolfe K.H."/>
        </authorList>
    </citation>
    <scope>NUCLEOTIDE SEQUENCE [LARGE SCALE GENOMIC DNA]</scope>
    <source>
        <strain evidence="3">ATCC 22294 / BCRC 22015 / CBS 2517 / CECT 1963 / NBRC 1671 / NRRL Y-8276</strain>
    </source>
</reference>
<dbReference type="Pfam" id="PF04468">
    <property type="entry name" value="PSP1"/>
    <property type="match status" value="1"/>
</dbReference>
<feature type="domain" description="PSP1 C-terminal" evidence="1">
    <location>
        <begin position="525"/>
        <end position="623"/>
    </location>
</feature>
<dbReference type="Proteomes" id="UP000005220">
    <property type="component" value="Chromosome 4"/>
</dbReference>
<dbReference type="AlphaFoldDB" id="H2AUK5"/>
<accession>H2AUK5</accession>
<dbReference type="OrthoDB" id="243127at2759"/>
<evidence type="ECO:0000259" key="1">
    <source>
        <dbReference type="PROSITE" id="PS51411"/>
    </source>
</evidence>
<dbReference type="InterPro" id="IPR047767">
    <property type="entry name" value="PSP1-like"/>
</dbReference>
<dbReference type="KEGG" id="kaf:KAFR_0D04070"/>
<gene>
    <name evidence="2" type="primary">KAFR0D04070</name>
    <name evidence="2" type="ORF">KAFR_0D04070</name>
</gene>
<dbReference type="InterPro" id="IPR007557">
    <property type="entry name" value="PSP1_C"/>
</dbReference>
<dbReference type="PROSITE" id="PS51411">
    <property type="entry name" value="PSP1_C"/>
    <property type="match status" value="1"/>
</dbReference>
<dbReference type="GeneID" id="13882379"/>
<dbReference type="EMBL" id="HE650824">
    <property type="protein sequence ID" value="CCF58055.1"/>
    <property type="molecule type" value="Genomic_DNA"/>
</dbReference>
<dbReference type="GO" id="GO:0005737">
    <property type="term" value="C:cytoplasm"/>
    <property type="evidence" value="ECO:0007669"/>
    <property type="project" value="TreeGrafter"/>
</dbReference>
<protein>
    <recommendedName>
        <fullName evidence="1">PSP1 C-terminal domain-containing protein</fullName>
    </recommendedName>
</protein>
<evidence type="ECO:0000313" key="3">
    <source>
        <dbReference type="Proteomes" id="UP000005220"/>
    </source>
</evidence>
<evidence type="ECO:0000313" key="2">
    <source>
        <dbReference type="EMBL" id="CCF58055.1"/>
    </source>
</evidence>
<dbReference type="PANTHER" id="PTHR43830">
    <property type="entry name" value="PROTEIN PSP1"/>
    <property type="match status" value="1"/>
</dbReference>
<keyword evidence="3" id="KW-1185">Reference proteome</keyword>
<sequence length="651" mass="74912">MTIDSISSDGCEHHMESDVELQDYYDRLLFSETNAPLETNFVDLQHGKNDICIDYSVSVCGFHRLSKGLKSCMHENESFIGLNGKEGTHNFSIASDSSKATESKESLSKLSNPNTAVKRKIQFNNTTTAVTTFKDTIWTDYSLNILPIFRSSTNMTAQTFRSSGSCQQNEYIENKRQPASNMISKSSNNLSSLLDPTINSSSDEVSLPVADIKEDNYLSESSDISVDSLFQHDSVKLYNPFENVPQHFGIGHNFNCSDSLGNSLFSQERDKDNQTQSIKTTVITGKQNIQNYLRPAAQDVQYLFDHTHNGKAFIVKKDGRNIPNIQLRLLYQQYGQDYFYSEDIFCFVDYLKKLILDDTTNEKDSPKKMNIRKFVQFLKECDSNPYLSGVHYISNKRSNNVRERPNESVRASVVLAATKRGRLVLLSRVEDQDLQLCRGDVTIIEGDRGKDMAIIVEPEVDFHLALFMHFMIKKISTDAIINPYDNHHPSYSFIEDLMEDRKLQTNKLPGFYDVLNLTQFVLPPKRVLSFANVKDITIKLRQKKLDEEVAQHVVNEKLEKVNQRTYLKNGIPGYIGFNIMDVEYQFSPQKVILRYYTKERKEFGPLTRELFKYFKTRIWFDALPNNVCYQRNSNSHHIQIYHTLIDTLFSN</sequence>
<organism evidence="2 3">
    <name type="scientific">Kazachstania africana (strain ATCC 22294 / BCRC 22015 / CBS 2517 / CECT 1963 / NBRC 1671 / NRRL Y-8276)</name>
    <name type="common">Yeast</name>
    <name type="synonym">Kluyveromyces africanus</name>
    <dbReference type="NCBI Taxonomy" id="1071382"/>
    <lineage>
        <taxon>Eukaryota</taxon>
        <taxon>Fungi</taxon>
        <taxon>Dikarya</taxon>
        <taxon>Ascomycota</taxon>
        <taxon>Saccharomycotina</taxon>
        <taxon>Saccharomycetes</taxon>
        <taxon>Saccharomycetales</taxon>
        <taxon>Saccharomycetaceae</taxon>
        <taxon>Kazachstania</taxon>
    </lineage>
</organism>
<dbReference type="HOGENOM" id="CLU_420945_0_0_1"/>
<dbReference type="InParanoid" id="H2AUK5"/>